<keyword evidence="1" id="KW-0812">Transmembrane</keyword>
<keyword evidence="1" id="KW-0472">Membrane</keyword>
<comment type="caution">
    <text evidence="3">The sequence shown here is derived from an EMBL/GenBank/DDBJ whole genome shotgun (WGS) entry which is preliminary data.</text>
</comment>
<keyword evidence="4" id="KW-1185">Reference proteome</keyword>
<dbReference type="RefSeq" id="WP_273670268.1">
    <property type="nucleotide sequence ID" value="NZ_JAQQXR010000002.1"/>
</dbReference>
<keyword evidence="3" id="KW-0645">Protease</keyword>
<feature type="transmembrane region" description="Helical" evidence="1">
    <location>
        <begin position="37"/>
        <end position="54"/>
    </location>
</feature>
<dbReference type="InterPro" id="IPR014346">
    <property type="entry name" value="Prenyl_protease-related"/>
</dbReference>
<keyword evidence="3" id="KW-0378">Hydrolase</keyword>
<dbReference type="NCBIfam" id="TIGR03008">
    <property type="entry name" value="pepcterm_CAAX"/>
    <property type="match status" value="1"/>
</dbReference>
<sequence>MFDRDALPRVLPFLVYMFFVFLDDMLGRLGWQAHELRHLYAVKIGAVLALLLAYRRRYTELATWTLGAGGVLAAALAGVVVLVLWINLNAGWMSVGAAAGFDPRTDGAIDWLMVAVRIAGAALVVPVMEELFWRSFLMRWIDTPDFLAASPARVKARGFVVAVILFGFEHNLWLAGIVAGAVYSILYMRSQSLWSPIVAHGVTNGLLGGWIVSTGHWTYW</sequence>
<evidence type="ECO:0000313" key="4">
    <source>
        <dbReference type="Proteomes" id="UP001221208"/>
    </source>
</evidence>
<feature type="transmembrane region" description="Helical" evidence="1">
    <location>
        <begin position="108"/>
        <end position="128"/>
    </location>
</feature>
<accession>A0ABT5JXY5</accession>
<evidence type="ECO:0000256" key="1">
    <source>
        <dbReference type="SAM" id="Phobius"/>
    </source>
</evidence>
<feature type="transmembrane region" description="Helical" evidence="1">
    <location>
        <begin position="12"/>
        <end position="31"/>
    </location>
</feature>
<feature type="transmembrane region" description="Helical" evidence="1">
    <location>
        <begin position="66"/>
        <end position="88"/>
    </location>
</feature>
<keyword evidence="1" id="KW-1133">Transmembrane helix</keyword>
<dbReference type="InterPro" id="IPR003675">
    <property type="entry name" value="Rce1/LyrA-like_dom"/>
</dbReference>
<dbReference type="GO" id="GO:0008233">
    <property type="term" value="F:peptidase activity"/>
    <property type="evidence" value="ECO:0007669"/>
    <property type="project" value="UniProtKB-KW"/>
</dbReference>
<gene>
    <name evidence="3" type="ORF">OIK44_08370</name>
</gene>
<dbReference type="Proteomes" id="UP001221208">
    <property type="component" value="Unassembled WGS sequence"/>
</dbReference>
<proteinExistence type="predicted"/>
<feature type="transmembrane region" description="Helical" evidence="1">
    <location>
        <begin position="159"/>
        <end position="186"/>
    </location>
</feature>
<dbReference type="Pfam" id="PF02517">
    <property type="entry name" value="Rce1-like"/>
    <property type="match status" value="1"/>
</dbReference>
<protein>
    <submittedName>
        <fullName evidence="3">CAAX prenyl protease-related protein</fullName>
    </submittedName>
</protein>
<reference evidence="3 4" key="1">
    <citation type="submission" date="2022-10" db="EMBL/GenBank/DDBJ databases">
        <title>Janthinobacterium sp. hw3 Genome sequencing.</title>
        <authorList>
            <person name="Park S."/>
        </authorList>
    </citation>
    <scope>NUCLEOTIDE SEQUENCE [LARGE SCALE GENOMIC DNA]</scope>
    <source>
        <strain evidence="4">hw3</strain>
    </source>
</reference>
<dbReference type="GO" id="GO:0006508">
    <property type="term" value="P:proteolysis"/>
    <property type="evidence" value="ECO:0007669"/>
    <property type="project" value="UniProtKB-KW"/>
</dbReference>
<name>A0ABT5JXY5_9BURK</name>
<dbReference type="EMBL" id="JAQQXR010000002">
    <property type="protein sequence ID" value="MDC8757598.1"/>
    <property type="molecule type" value="Genomic_DNA"/>
</dbReference>
<organism evidence="3 4">
    <name type="scientific">Janthinobacterium fluminis</name>
    <dbReference type="NCBI Taxonomy" id="2987524"/>
    <lineage>
        <taxon>Bacteria</taxon>
        <taxon>Pseudomonadati</taxon>
        <taxon>Pseudomonadota</taxon>
        <taxon>Betaproteobacteria</taxon>
        <taxon>Burkholderiales</taxon>
        <taxon>Oxalobacteraceae</taxon>
        <taxon>Janthinobacterium</taxon>
    </lineage>
</organism>
<feature type="domain" description="CAAX prenyl protease 2/Lysostaphin resistance protein A-like" evidence="2">
    <location>
        <begin position="114"/>
        <end position="205"/>
    </location>
</feature>
<evidence type="ECO:0000259" key="2">
    <source>
        <dbReference type="Pfam" id="PF02517"/>
    </source>
</evidence>
<evidence type="ECO:0000313" key="3">
    <source>
        <dbReference type="EMBL" id="MDC8757598.1"/>
    </source>
</evidence>